<dbReference type="InterPro" id="IPR036318">
    <property type="entry name" value="FAD-bd_PCMH-like_sf"/>
</dbReference>
<dbReference type="Gene3D" id="3.30.465.10">
    <property type="match status" value="1"/>
</dbReference>
<dbReference type="PATRIC" id="fig|657313.3.peg.597"/>
<accession>D4M310</accession>
<dbReference type="RefSeq" id="WP_015528249.1">
    <property type="nucleotide sequence ID" value="NC_021015.1"/>
</dbReference>
<dbReference type="Proteomes" id="UP000008956">
    <property type="component" value="Chromosome"/>
</dbReference>
<sequence length="295" mass="32710">MIQYKKYYMPGTKEELLKTIDTIDCTYDILAGGTDLYAKEKTPFNGADAAIDISGIKEFSVIKLKKEEGLITFGSNICIQQFLEEKVLMENVPILRHAAIYFADQQIREMATVGGNVANSSPSGDTIAPLTALEAVIHTITLKDNKICEKETPITEFITGVGKNLLEKGEVISSITCPVLKEYGCAFKKVGLRRSLCISTASSAFLVKADASKTHFEDVRIAFGAIGPVPRRMMEIEDRLKGEVISKGLIQKMEEYIPEDVVRSRSRKEYRRNVVKNFTLAGIYEALAEIGIIPQ</sequence>
<evidence type="ECO:0000313" key="5">
    <source>
        <dbReference type="Proteomes" id="UP000008956"/>
    </source>
</evidence>
<dbReference type="InterPro" id="IPR005107">
    <property type="entry name" value="CO_DH_flav_C"/>
</dbReference>
<protein>
    <submittedName>
        <fullName evidence="4">Aerobic-type carbon monoxide dehydrogenase, middle subunit CoxM/CutM homologs</fullName>
        <ecNumber evidence="4">1.17.1.4</ecNumber>
        <ecNumber evidence="4">1.2.99.2</ecNumber>
    </submittedName>
</protein>
<dbReference type="EC" id="1.17.1.4" evidence="4"/>
<dbReference type="Pfam" id="PF03450">
    <property type="entry name" value="CO_deh_flav_C"/>
    <property type="match status" value="1"/>
</dbReference>
<dbReference type="SMART" id="SM01092">
    <property type="entry name" value="CO_deh_flav_C"/>
    <property type="match status" value="1"/>
</dbReference>
<evidence type="ECO:0000256" key="2">
    <source>
        <dbReference type="ARBA" id="ARBA00023002"/>
    </source>
</evidence>
<evidence type="ECO:0000256" key="1">
    <source>
        <dbReference type="ARBA" id="ARBA00022630"/>
    </source>
</evidence>
<dbReference type="SUPFAM" id="SSF55447">
    <property type="entry name" value="CO dehydrogenase flavoprotein C-terminal domain-like"/>
    <property type="match status" value="1"/>
</dbReference>
<dbReference type="InterPro" id="IPR051312">
    <property type="entry name" value="Diverse_Substr_Oxidored"/>
</dbReference>
<dbReference type="InterPro" id="IPR016169">
    <property type="entry name" value="FAD-bd_PCMH_sub2"/>
</dbReference>
<name>D4M310_9FIRM</name>
<dbReference type="PANTHER" id="PTHR42659">
    <property type="entry name" value="XANTHINE DEHYDROGENASE SUBUNIT C-RELATED"/>
    <property type="match status" value="1"/>
</dbReference>
<keyword evidence="1" id="KW-0285">Flavoprotein</keyword>
<reference evidence="4 5" key="1">
    <citation type="submission" date="2010-03" db="EMBL/GenBank/DDBJ databases">
        <title>The genome sequence of Ruminococcus torques L2-14.</title>
        <authorList>
            <consortium name="metaHIT consortium -- http://www.metahit.eu/"/>
            <person name="Pajon A."/>
            <person name="Turner K."/>
            <person name="Parkhill J."/>
            <person name="Duncan S."/>
            <person name="Flint H."/>
        </authorList>
    </citation>
    <scope>NUCLEOTIDE SEQUENCE [LARGE SCALE GENOMIC DNA]</scope>
    <source>
        <strain evidence="4 5">L2-14</strain>
    </source>
</reference>
<organism evidence="4 5">
    <name type="scientific">[Ruminococcus] torques L2-14</name>
    <dbReference type="NCBI Taxonomy" id="657313"/>
    <lineage>
        <taxon>Bacteria</taxon>
        <taxon>Bacillati</taxon>
        <taxon>Bacillota</taxon>
        <taxon>Clostridia</taxon>
        <taxon>Lachnospirales</taxon>
        <taxon>Lachnospiraceae</taxon>
        <taxon>Mediterraneibacter</taxon>
    </lineage>
</organism>
<evidence type="ECO:0000259" key="3">
    <source>
        <dbReference type="PROSITE" id="PS51387"/>
    </source>
</evidence>
<dbReference type="PANTHER" id="PTHR42659:SF9">
    <property type="entry name" value="XANTHINE DEHYDROGENASE FAD-BINDING SUBUNIT XDHB-RELATED"/>
    <property type="match status" value="1"/>
</dbReference>
<dbReference type="GO" id="GO:0071949">
    <property type="term" value="F:FAD binding"/>
    <property type="evidence" value="ECO:0007669"/>
    <property type="project" value="InterPro"/>
</dbReference>
<dbReference type="InterPro" id="IPR016166">
    <property type="entry name" value="FAD-bd_PCMH"/>
</dbReference>
<dbReference type="AlphaFoldDB" id="D4M310"/>
<reference evidence="4 5" key="2">
    <citation type="submission" date="2010-03" db="EMBL/GenBank/DDBJ databases">
        <authorList>
            <person name="Pajon A."/>
        </authorList>
    </citation>
    <scope>NUCLEOTIDE SEQUENCE [LARGE SCALE GENOMIC DNA]</scope>
    <source>
        <strain evidence="4 5">L2-14</strain>
    </source>
</reference>
<dbReference type="EMBL" id="FP929055">
    <property type="protein sequence ID" value="CBL25622.1"/>
    <property type="molecule type" value="Genomic_DNA"/>
</dbReference>
<dbReference type="Pfam" id="PF00941">
    <property type="entry name" value="FAD_binding_5"/>
    <property type="match status" value="1"/>
</dbReference>
<dbReference type="GO" id="GO:0004854">
    <property type="term" value="F:xanthine dehydrogenase activity"/>
    <property type="evidence" value="ECO:0007669"/>
    <property type="project" value="UniProtKB-EC"/>
</dbReference>
<dbReference type="Gene3D" id="3.30.390.50">
    <property type="entry name" value="CO dehydrogenase flavoprotein, C-terminal domain"/>
    <property type="match status" value="1"/>
</dbReference>
<keyword evidence="2 4" id="KW-0560">Oxidoreductase</keyword>
<proteinExistence type="predicted"/>
<dbReference type="PROSITE" id="PS51387">
    <property type="entry name" value="FAD_PCMH"/>
    <property type="match status" value="1"/>
</dbReference>
<dbReference type="KEGG" id="rto:RTO_09240"/>
<evidence type="ECO:0000313" key="4">
    <source>
        <dbReference type="EMBL" id="CBL25622.1"/>
    </source>
</evidence>
<gene>
    <name evidence="4" type="ORF">RTO_09240</name>
</gene>
<dbReference type="HOGENOM" id="CLU_058050_0_0_9"/>
<dbReference type="InterPro" id="IPR002346">
    <property type="entry name" value="Mopterin_DH_FAD-bd"/>
</dbReference>
<dbReference type="EC" id="1.2.99.2" evidence="4"/>
<dbReference type="SUPFAM" id="SSF56176">
    <property type="entry name" value="FAD-binding/transporter-associated domain-like"/>
    <property type="match status" value="1"/>
</dbReference>
<feature type="domain" description="FAD-binding PCMH-type" evidence="3">
    <location>
        <begin position="1"/>
        <end position="182"/>
    </location>
</feature>
<dbReference type="InterPro" id="IPR036683">
    <property type="entry name" value="CO_DH_flav_C_dom_sf"/>
</dbReference>